<feature type="transmembrane region" description="Helical" evidence="5">
    <location>
        <begin position="122"/>
        <end position="142"/>
    </location>
</feature>
<accession>A0A1V9XH30</accession>
<keyword evidence="4 5" id="KW-0472">Membrane</keyword>
<evidence type="ECO:0000313" key="6">
    <source>
        <dbReference type="EMBL" id="OQR72672.1"/>
    </source>
</evidence>
<dbReference type="OrthoDB" id="6285520at2759"/>
<comment type="caution">
    <text evidence="6">The sequence shown here is derived from an EMBL/GenBank/DDBJ whole genome shotgun (WGS) entry which is preliminary data.</text>
</comment>
<proteinExistence type="inferred from homology"/>
<name>A0A1V9XH30_9ACAR</name>
<evidence type="ECO:0000256" key="3">
    <source>
        <dbReference type="ARBA" id="ARBA00022989"/>
    </source>
</evidence>
<gene>
    <name evidence="6" type="ORF">BIW11_03733</name>
</gene>
<dbReference type="AlphaFoldDB" id="A0A1V9XH30"/>
<comment type="similarity">
    <text evidence="5">Belongs to the BI1 family.</text>
</comment>
<dbReference type="Pfam" id="PF01027">
    <property type="entry name" value="Bax1-I"/>
    <property type="match status" value="1"/>
</dbReference>
<reference evidence="6 7" key="1">
    <citation type="journal article" date="2017" name="Gigascience">
        <title>Draft genome of the honey bee ectoparasitic mite, Tropilaelaps mercedesae, is shaped by the parasitic life history.</title>
        <authorList>
            <person name="Dong X."/>
            <person name="Armstrong S.D."/>
            <person name="Xia D."/>
            <person name="Makepeace B.L."/>
            <person name="Darby A.C."/>
            <person name="Kadowaki T."/>
        </authorList>
    </citation>
    <scope>NUCLEOTIDE SEQUENCE [LARGE SCALE GENOMIC DNA]</scope>
    <source>
        <strain evidence="6">Wuxi-XJTLU</strain>
    </source>
</reference>
<feature type="transmembrane region" description="Helical" evidence="5">
    <location>
        <begin position="185"/>
        <end position="206"/>
    </location>
</feature>
<dbReference type="FunCoup" id="A0A1V9XH30">
    <property type="interactions" value="456"/>
</dbReference>
<dbReference type="InterPro" id="IPR006214">
    <property type="entry name" value="Bax_inhibitor_1-related"/>
</dbReference>
<feature type="transmembrane region" description="Helical" evidence="5">
    <location>
        <begin position="154"/>
        <end position="173"/>
    </location>
</feature>
<dbReference type="PANTHER" id="PTHR23291:SF112">
    <property type="entry name" value="GROWTH HORMONE-INDUCIBLE TRANSMEMBRANE PROTEIN"/>
    <property type="match status" value="1"/>
</dbReference>
<dbReference type="CDD" id="cd10431">
    <property type="entry name" value="GHITM"/>
    <property type="match status" value="1"/>
</dbReference>
<feature type="transmembrane region" description="Helical" evidence="5">
    <location>
        <begin position="212"/>
        <end position="230"/>
    </location>
</feature>
<evidence type="ECO:0000256" key="1">
    <source>
        <dbReference type="ARBA" id="ARBA00004141"/>
    </source>
</evidence>
<feature type="transmembrane region" description="Helical" evidence="5">
    <location>
        <begin position="242"/>
        <end position="259"/>
    </location>
</feature>
<comment type="subcellular location">
    <subcellularLocation>
        <location evidence="1">Membrane</location>
        <topology evidence="1">Multi-pass membrane protein</topology>
    </subcellularLocation>
</comment>
<keyword evidence="3 5" id="KW-1133">Transmembrane helix</keyword>
<dbReference type="InParanoid" id="A0A1V9XH30"/>
<evidence type="ECO:0000256" key="2">
    <source>
        <dbReference type="ARBA" id="ARBA00022692"/>
    </source>
</evidence>
<dbReference type="Proteomes" id="UP000192247">
    <property type="component" value="Unassembled WGS sequence"/>
</dbReference>
<dbReference type="PANTHER" id="PTHR23291">
    <property type="entry name" value="BAX INHIBITOR-RELATED"/>
    <property type="match status" value="1"/>
</dbReference>
<evidence type="ECO:0000313" key="7">
    <source>
        <dbReference type="Proteomes" id="UP000192247"/>
    </source>
</evidence>
<feature type="transmembrane region" description="Helical" evidence="5">
    <location>
        <begin position="265"/>
        <end position="287"/>
    </location>
</feature>
<dbReference type="STRING" id="418985.A0A1V9XH30"/>
<dbReference type="InterPro" id="IPR035871">
    <property type="entry name" value="GHITM"/>
</dbReference>
<keyword evidence="7" id="KW-1185">Reference proteome</keyword>
<dbReference type="EMBL" id="MNPL01011269">
    <property type="protein sequence ID" value="OQR72672.1"/>
    <property type="molecule type" value="Genomic_DNA"/>
</dbReference>
<protein>
    <submittedName>
        <fullName evidence="6">Growth hormone-inducible transmembrane protein-like</fullName>
    </submittedName>
</protein>
<evidence type="ECO:0000256" key="4">
    <source>
        <dbReference type="ARBA" id="ARBA00023136"/>
    </source>
</evidence>
<organism evidence="6 7">
    <name type="scientific">Tropilaelaps mercedesae</name>
    <dbReference type="NCBI Taxonomy" id="418985"/>
    <lineage>
        <taxon>Eukaryota</taxon>
        <taxon>Metazoa</taxon>
        <taxon>Ecdysozoa</taxon>
        <taxon>Arthropoda</taxon>
        <taxon>Chelicerata</taxon>
        <taxon>Arachnida</taxon>
        <taxon>Acari</taxon>
        <taxon>Parasitiformes</taxon>
        <taxon>Mesostigmata</taxon>
        <taxon>Gamasina</taxon>
        <taxon>Dermanyssoidea</taxon>
        <taxon>Laelapidae</taxon>
        <taxon>Tropilaelaps</taxon>
    </lineage>
</organism>
<sequence length="342" mass="36434">MLSASRIAVSALCRNAARGPPSTVNFLRSSQTPNHSIRQFMQQQKTTRLERIMERRKTLKELAMEPATDSAFQAGKGLLAGASVVGLGALCYYGLGMSSEIGAVERAYAWPQYVRDRIRDTYGYFGGSIILTAASAVTVFRTPALLRLVSANSIMGFVATFAAMIGSSMLVRSIPYEHGFGTKQLAWMGHCGVVGAVIAPLCVLGGPIIIRAAWLTAGVLGGLSAVAACAPSDRFLNMTAPLGIGLGVVFASSVGSFFLPPSTALGAGLYSISLYGGLVLFSMFLLYDTQRIIKKAETHPPPNYRLAAPYDPINSSMSIYMDTINIFIRILTILAGGGSRKK</sequence>
<evidence type="ECO:0000256" key="5">
    <source>
        <dbReference type="RuleBase" id="RU004379"/>
    </source>
</evidence>
<keyword evidence="2 5" id="KW-0812">Transmembrane</keyword>
<dbReference type="GO" id="GO:0005743">
    <property type="term" value="C:mitochondrial inner membrane"/>
    <property type="evidence" value="ECO:0007669"/>
    <property type="project" value="TreeGrafter"/>
</dbReference>